<accession>A0A0E4G9J4</accession>
<dbReference type="STRING" id="690567.656"/>
<evidence type="ECO:0000313" key="1">
    <source>
        <dbReference type="EMBL" id="CFX15931.1"/>
    </source>
</evidence>
<evidence type="ECO:0000313" key="2">
    <source>
        <dbReference type="Proteomes" id="UP000045545"/>
    </source>
</evidence>
<reference evidence="1 2" key="1">
    <citation type="submission" date="2015-03" db="EMBL/GenBank/DDBJ databases">
        <authorList>
            <person name="Murphy D."/>
        </authorList>
    </citation>
    <scope>NUCLEOTIDE SEQUENCE [LARGE SCALE GENOMIC DNA]</scope>
    <source>
        <strain evidence="1 2">OL-4</strain>
    </source>
</reference>
<sequence>MKELTFRQWLRENGYKQPEVVRERYLSLGATDEDIEKIDAEYDRLADQYMEECEEQGYFSYFD</sequence>
<dbReference type="Proteomes" id="UP000045545">
    <property type="component" value="Unassembled WGS sequence"/>
</dbReference>
<dbReference type="AlphaFoldDB" id="A0A0E4G9J4"/>
<organism evidence="1 2">
    <name type="scientific">Syntrophomonas zehnderi OL-4</name>
    <dbReference type="NCBI Taxonomy" id="690567"/>
    <lineage>
        <taxon>Bacteria</taxon>
        <taxon>Bacillati</taxon>
        <taxon>Bacillota</taxon>
        <taxon>Clostridia</taxon>
        <taxon>Eubacteriales</taxon>
        <taxon>Syntrophomonadaceae</taxon>
        <taxon>Syntrophomonas</taxon>
    </lineage>
</organism>
<proteinExistence type="predicted"/>
<gene>
    <name evidence="1" type="ORF">656</name>
</gene>
<dbReference type="EMBL" id="CGIH01000009">
    <property type="protein sequence ID" value="CFX15931.1"/>
    <property type="molecule type" value="Genomic_DNA"/>
</dbReference>
<protein>
    <submittedName>
        <fullName evidence="1">Uncharacterized</fullName>
    </submittedName>
</protein>
<dbReference type="RefSeq" id="WP_046495751.1">
    <property type="nucleotide sequence ID" value="NZ_CGIH01000009.1"/>
</dbReference>
<keyword evidence="2" id="KW-1185">Reference proteome</keyword>
<name>A0A0E4G9J4_9FIRM</name>